<evidence type="ECO:0000313" key="1">
    <source>
        <dbReference type="EMBL" id="RDX84707.1"/>
    </source>
</evidence>
<sequence>MEIVGTKEMSSEIANDSHKSSVFAFDSGDSNFDYDIINSDSDFANSDLGVPNPNFGDSDIVNFDSNLANYDFDLGNTQQFGVRGPAASRVVNDVIIIDNSLKSNLGMLEKSNEVARKIA</sequence>
<evidence type="ECO:0000313" key="2">
    <source>
        <dbReference type="Proteomes" id="UP000257109"/>
    </source>
</evidence>
<name>A0A371G2D0_MUCPR</name>
<dbReference type="EMBL" id="QJKJ01006971">
    <property type="protein sequence ID" value="RDX84707.1"/>
    <property type="molecule type" value="Genomic_DNA"/>
</dbReference>
<feature type="non-terminal residue" evidence="1">
    <location>
        <position position="1"/>
    </location>
</feature>
<gene>
    <name evidence="1" type="ORF">CR513_34204</name>
</gene>
<dbReference type="Proteomes" id="UP000257109">
    <property type="component" value="Unassembled WGS sequence"/>
</dbReference>
<accession>A0A371G2D0</accession>
<dbReference type="AlphaFoldDB" id="A0A371G2D0"/>
<proteinExistence type="predicted"/>
<organism evidence="1 2">
    <name type="scientific">Mucuna pruriens</name>
    <name type="common">Velvet bean</name>
    <name type="synonym">Dolichos pruriens</name>
    <dbReference type="NCBI Taxonomy" id="157652"/>
    <lineage>
        <taxon>Eukaryota</taxon>
        <taxon>Viridiplantae</taxon>
        <taxon>Streptophyta</taxon>
        <taxon>Embryophyta</taxon>
        <taxon>Tracheophyta</taxon>
        <taxon>Spermatophyta</taxon>
        <taxon>Magnoliopsida</taxon>
        <taxon>eudicotyledons</taxon>
        <taxon>Gunneridae</taxon>
        <taxon>Pentapetalae</taxon>
        <taxon>rosids</taxon>
        <taxon>fabids</taxon>
        <taxon>Fabales</taxon>
        <taxon>Fabaceae</taxon>
        <taxon>Papilionoideae</taxon>
        <taxon>50 kb inversion clade</taxon>
        <taxon>NPAAA clade</taxon>
        <taxon>indigoferoid/millettioid clade</taxon>
        <taxon>Phaseoleae</taxon>
        <taxon>Mucuna</taxon>
    </lineage>
</organism>
<protein>
    <submittedName>
        <fullName evidence="1">Uncharacterized protein</fullName>
    </submittedName>
</protein>
<reference evidence="1" key="1">
    <citation type="submission" date="2018-05" db="EMBL/GenBank/DDBJ databases">
        <title>Draft genome of Mucuna pruriens seed.</title>
        <authorList>
            <person name="Nnadi N.E."/>
            <person name="Vos R."/>
            <person name="Hasami M.H."/>
            <person name="Devisetty U.K."/>
            <person name="Aguiy J.C."/>
        </authorList>
    </citation>
    <scope>NUCLEOTIDE SEQUENCE [LARGE SCALE GENOMIC DNA]</scope>
    <source>
        <strain evidence="1">JCA_2017</strain>
    </source>
</reference>
<keyword evidence="2" id="KW-1185">Reference proteome</keyword>
<comment type="caution">
    <text evidence="1">The sequence shown here is derived from an EMBL/GenBank/DDBJ whole genome shotgun (WGS) entry which is preliminary data.</text>
</comment>